<feature type="domain" description="Cell wall-active antibiotics response LiaF-like C-terminal" evidence="2">
    <location>
        <begin position="129"/>
        <end position="241"/>
    </location>
</feature>
<dbReference type="NCBIfam" id="NF040535">
    <property type="entry name" value="LiaF_C_term"/>
    <property type="match status" value="1"/>
</dbReference>
<dbReference type="PIRSF" id="PIRSF031509">
    <property type="entry name" value="Cell_wall_LiaF/YvqF"/>
    <property type="match status" value="1"/>
</dbReference>
<dbReference type="RefSeq" id="WP_005605111.1">
    <property type="nucleotide sequence ID" value="NZ_CP102283.1"/>
</dbReference>
<dbReference type="GeneID" id="78411559"/>
<sequence length="244" mass="27510">MKNIKRMLIVLLLGTIVSAIELTTRMGLFIIFALGVATIVSSLVLFRRVKFMKNLGLCFGGLFMVLPLLSTAGIWLGMIGALLILLFSQDSSSFSKITTIFQRKDQQEYIFVNSREEEIDSEKIKRFDWIGSQIIGNEPYEWNDINAGQLVGDTIIDLGNTILPAKENVIVIRKGLGRVRILVPYGVGVMIHHHSFAGEIEFEKQTYTLSNESIQLYSKDYQRTSKRIKIYTTIVAGKIEVIEA</sequence>
<comment type="caution">
    <text evidence="3">The sequence shown here is derived from an EMBL/GenBank/DDBJ whole genome shotgun (WGS) entry which is preliminary data.</text>
</comment>
<dbReference type="InterPro" id="IPR047793">
    <property type="entry name" value="LiaF_C"/>
</dbReference>
<dbReference type="InterPro" id="IPR016975">
    <property type="entry name" value="Cell_wall_LiaF"/>
</dbReference>
<evidence type="ECO:0000313" key="4">
    <source>
        <dbReference type="Proteomes" id="UP000005926"/>
    </source>
</evidence>
<evidence type="ECO:0000259" key="2">
    <source>
        <dbReference type="Pfam" id="PF09922"/>
    </source>
</evidence>
<dbReference type="eggNOG" id="COG4758">
    <property type="taxonomic scope" value="Bacteria"/>
</dbReference>
<dbReference type="GO" id="GO:0016020">
    <property type="term" value="C:membrane"/>
    <property type="evidence" value="ECO:0007669"/>
    <property type="project" value="InterPro"/>
</dbReference>
<reference evidence="3 4" key="1">
    <citation type="submission" date="2009-08" db="EMBL/GenBank/DDBJ databases">
        <authorList>
            <person name="Muzny D."/>
            <person name="Qin X."/>
            <person name="Deng J."/>
            <person name="Jiang H."/>
            <person name="Liu Y."/>
            <person name="Qu J."/>
            <person name="Song X.-Z."/>
            <person name="Zhang L."/>
            <person name="Thornton R."/>
            <person name="Coyle M."/>
            <person name="Francisco L."/>
            <person name="Jackson L."/>
            <person name="Javaid M."/>
            <person name="Korchina V."/>
            <person name="Kovar C."/>
            <person name="Mata R."/>
            <person name="Mathew T."/>
            <person name="Ngo R."/>
            <person name="Nguyen L."/>
            <person name="Nguyen N."/>
            <person name="Okwuonu G."/>
            <person name="Ongeri F."/>
            <person name="Pham C."/>
            <person name="Simmons D."/>
            <person name="Wilczek-Boney K."/>
            <person name="Hale W."/>
            <person name="Jakkamsetti A."/>
            <person name="Pham P."/>
            <person name="Ruth R."/>
            <person name="San Lucas F."/>
            <person name="Warren J."/>
            <person name="Zhang J."/>
            <person name="Zhao Z."/>
            <person name="Zhou C."/>
            <person name="Zhu D."/>
            <person name="Lee S."/>
            <person name="Bess C."/>
            <person name="Blankenburg K."/>
            <person name="Forbes L."/>
            <person name="Fu Q."/>
            <person name="Gubbala S."/>
            <person name="Hirani K."/>
            <person name="Jayaseelan J.C."/>
            <person name="Lara F."/>
            <person name="Munidasa M."/>
            <person name="Palculict T."/>
            <person name="Patil S."/>
            <person name="Pu L.-L."/>
            <person name="Saada N."/>
            <person name="Tang L."/>
            <person name="Weissenberger G."/>
            <person name="Zhu Y."/>
            <person name="Hemphill L."/>
            <person name="Shang Y."/>
            <person name="Youmans B."/>
            <person name="Ayvaz T."/>
            <person name="Ross M."/>
            <person name="Santibanez J."/>
            <person name="Aqrawi P."/>
            <person name="Gross S."/>
            <person name="Joshi V."/>
            <person name="Fowler G."/>
            <person name="Nazareth L."/>
            <person name="Reid J."/>
            <person name="Worley K."/>
            <person name="Petrosino J."/>
            <person name="Highlander S."/>
            <person name="Gibbs R."/>
        </authorList>
    </citation>
    <scope>NUCLEOTIDE SEQUENCE [LARGE SCALE GENOMIC DNA]</scope>
    <source>
        <strain evidence="3 4">ATCC 49175</strain>
    </source>
</reference>
<keyword evidence="1" id="KW-0472">Membrane</keyword>
<keyword evidence="1" id="KW-1133">Transmembrane helix</keyword>
<gene>
    <name evidence="3" type="ORF">HMPREF0444_0172</name>
</gene>
<dbReference type="EMBL" id="ACKZ01000008">
    <property type="protein sequence ID" value="EEW37928.1"/>
    <property type="molecule type" value="Genomic_DNA"/>
</dbReference>
<dbReference type="Proteomes" id="UP000005926">
    <property type="component" value="Unassembled WGS sequence"/>
</dbReference>
<organism evidence="3 4">
    <name type="scientific">Granulicatella adiacens ATCC 49175</name>
    <dbReference type="NCBI Taxonomy" id="638301"/>
    <lineage>
        <taxon>Bacteria</taxon>
        <taxon>Bacillati</taxon>
        <taxon>Bacillota</taxon>
        <taxon>Bacilli</taxon>
        <taxon>Lactobacillales</taxon>
        <taxon>Carnobacteriaceae</taxon>
        <taxon>Granulicatella</taxon>
    </lineage>
</organism>
<evidence type="ECO:0000256" key="1">
    <source>
        <dbReference type="SAM" id="Phobius"/>
    </source>
</evidence>
<dbReference type="AlphaFoldDB" id="C8NE27"/>
<dbReference type="HOGENOM" id="CLU_074089_1_1_9"/>
<dbReference type="InterPro" id="IPR024425">
    <property type="entry name" value="LiaF-like_C"/>
</dbReference>
<proteinExistence type="predicted"/>
<feature type="transmembrane region" description="Helical" evidence="1">
    <location>
        <begin position="29"/>
        <end position="46"/>
    </location>
</feature>
<name>C8NE27_9LACT</name>
<keyword evidence="1" id="KW-0812">Transmembrane</keyword>
<keyword evidence="4" id="KW-1185">Reference proteome</keyword>
<feature type="transmembrane region" description="Helical" evidence="1">
    <location>
        <begin position="58"/>
        <end position="87"/>
    </location>
</feature>
<dbReference type="STRING" id="638301.HMPREF0444_0172"/>
<accession>C8NE27</accession>
<evidence type="ECO:0000313" key="3">
    <source>
        <dbReference type="EMBL" id="EEW37928.1"/>
    </source>
</evidence>
<protein>
    <recommendedName>
        <fullName evidence="2">Cell wall-active antibiotics response LiaF-like C-terminal domain-containing protein</fullName>
    </recommendedName>
</protein>
<dbReference type="Pfam" id="PF09922">
    <property type="entry name" value="LiaF-like_C"/>
    <property type="match status" value="1"/>
</dbReference>